<evidence type="ECO:0000256" key="2">
    <source>
        <dbReference type="ARBA" id="ARBA00023157"/>
    </source>
</evidence>
<accession>O76782</accession>
<evidence type="ECO:0000256" key="3">
    <source>
        <dbReference type="ARBA" id="ARBA00023180"/>
    </source>
</evidence>
<dbReference type="InterPro" id="IPR039942">
    <property type="entry name" value="SBSPO"/>
</dbReference>
<feature type="non-terminal residue" evidence="5">
    <location>
        <position position="1"/>
    </location>
</feature>
<dbReference type="VEuPathDB" id="CryptoDB:CPATCC_0026170"/>
<keyword evidence="2" id="KW-1015">Disulfide bond</keyword>
<dbReference type="SMART" id="SM00209">
    <property type="entry name" value="TSP1"/>
    <property type="match status" value="1"/>
</dbReference>
<dbReference type="Pfam" id="PF19028">
    <property type="entry name" value="TSP1_spondin"/>
    <property type="match status" value="1"/>
</dbReference>
<dbReference type="EMBL" id="AF082522">
    <property type="protein sequence ID" value="AAC34665.1"/>
    <property type="molecule type" value="Genomic_DNA"/>
</dbReference>
<organism evidence="5">
    <name type="scientific">Cryptosporidium parvum</name>
    <dbReference type="NCBI Taxonomy" id="5807"/>
    <lineage>
        <taxon>Eukaryota</taxon>
        <taxon>Sar</taxon>
        <taxon>Alveolata</taxon>
        <taxon>Apicomplexa</taxon>
        <taxon>Conoidasida</taxon>
        <taxon>Coccidia</taxon>
        <taxon>Eucoccidiorida</taxon>
        <taxon>Eimeriorina</taxon>
        <taxon>Cryptosporidiidae</taxon>
        <taxon>Cryptosporidium</taxon>
    </lineage>
</organism>
<evidence type="ECO:0000259" key="4">
    <source>
        <dbReference type="Pfam" id="PF19028"/>
    </source>
</evidence>
<proteinExistence type="predicted"/>
<name>O76782_CRYPV</name>
<dbReference type="PANTHER" id="PTHR20920:SF5">
    <property type="entry name" value="SMB DOMAIN-CONTAINING PROTEIN"/>
    <property type="match status" value="1"/>
</dbReference>
<reference evidence="5" key="1">
    <citation type="journal article" date="1998" name="Emerg. Infect. Dis.">
        <title>Differentiating human from animal isolates of Cryptosporidium parvum.</title>
        <authorList>
            <person name="Sulaiman I.M."/>
            <person name="Xiao L."/>
            <person name="Yang C."/>
            <person name="Escalante L."/>
            <person name="Moore A."/>
            <person name="Beard C.B."/>
            <person name="Arrowood M.J."/>
            <person name="Lal A.A."/>
        </authorList>
    </citation>
    <scope>NUCLEOTIDE SEQUENCE</scope>
    <source>
        <strain evidence="5">HGM07</strain>
    </source>
</reference>
<dbReference type="InterPro" id="IPR044004">
    <property type="entry name" value="TSP1_spondin_dom"/>
</dbReference>
<dbReference type="AlphaFoldDB" id="O76782"/>
<sequence length="123" mass="13799">HIPCPLSCTVSEWGNWSRCSLTCGIGHQMRERSLIKAPKDQNLFQCPETRQIRECIQDTCSSNCTLGEFKFKSAVSGSPCLMEKGCVERREILHPPFKPELGNFTCKVEERPSDCLGLHLGCP</sequence>
<gene>
    <name evidence="5" type="primary">TRAP-C2</name>
</gene>
<feature type="non-terminal residue" evidence="5">
    <location>
        <position position="123"/>
    </location>
</feature>
<feature type="domain" description="Spondin-like TSP1" evidence="4">
    <location>
        <begin position="8"/>
        <end position="60"/>
    </location>
</feature>
<evidence type="ECO:0000256" key="1">
    <source>
        <dbReference type="ARBA" id="ARBA00022729"/>
    </source>
</evidence>
<dbReference type="InterPro" id="IPR036383">
    <property type="entry name" value="TSP1_rpt_sf"/>
</dbReference>
<dbReference type="InterPro" id="IPR000884">
    <property type="entry name" value="TSP1_rpt"/>
</dbReference>
<keyword evidence="1" id="KW-0732">Signal</keyword>
<dbReference type="SUPFAM" id="SSF82895">
    <property type="entry name" value="TSP-1 type 1 repeat"/>
    <property type="match status" value="1"/>
</dbReference>
<keyword evidence="3" id="KW-0325">Glycoprotein</keyword>
<evidence type="ECO:0000313" key="5">
    <source>
        <dbReference type="EMBL" id="AAC34665.1"/>
    </source>
</evidence>
<protein>
    <submittedName>
        <fullName evidence="5">Thrombospondin-related adhesive protein</fullName>
    </submittedName>
</protein>
<dbReference type="VEuPathDB" id="CryptoDB:cgd5_3420"/>
<dbReference type="PANTHER" id="PTHR20920">
    <property type="entry name" value="RPE-SPONDIN"/>
    <property type="match status" value="1"/>
</dbReference>
<dbReference type="PROSITE" id="PS50092">
    <property type="entry name" value="TSP1"/>
    <property type="match status" value="1"/>
</dbReference>
<dbReference type="Gene3D" id="2.20.100.10">
    <property type="entry name" value="Thrombospondin type-1 (TSP1) repeat"/>
    <property type="match status" value="1"/>
</dbReference>